<reference evidence="1" key="1">
    <citation type="submission" date="2023-07" db="EMBL/GenBank/DDBJ databases">
        <authorList>
            <person name="Kim M.K."/>
        </authorList>
    </citation>
    <scope>NUCLEOTIDE SEQUENCE</scope>
    <source>
        <strain evidence="1">ASUV-10-1</strain>
    </source>
</reference>
<evidence type="ECO:0000313" key="2">
    <source>
        <dbReference type="Proteomes" id="UP001176429"/>
    </source>
</evidence>
<dbReference type="EMBL" id="JAUQSY010000012">
    <property type="protein sequence ID" value="MDO7876528.1"/>
    <property type="molecule type" value="Genomic_DNA"/>
</dbReference>
<dbReference type="Proteomes" id="UP001176429">
    <property type="component" value="Unassembled WGS sequence"/>
</dbReference>
<sequence length="98" mass="11151">MHYQEQVEKVLGTHQHSSLRTCFDPYAHEWSETTLPQKAAILHKCVTAGLSIEHLVREYQFEYSELKGAYAVEDTHIALAAILNHVFLAANAENPFLK</sequence>
<gene>
    <name evidence="1" type="ORF">Q5H93_17420</name>
</gene>
<keyword evidence="2" id="KW-1185">Reference proteome</keyword>
<name>A0ABT9BE32_9BACT</name>
<protein>
    <submittedName>
        <fullName evidence="1">Uncharacterized protein</fullName>
    </submittedName>
</protein>
<proteinExistence type="predicted"/>
<organism evidence="1 2">
    <name type="scientific">Hymenobacter aranciens</name>
    <dbReference type="NCBI Taxonomy" id="3063996"/>
    <lineage>
        <taxon>Bacteria</taxon>
        <taxon>Pseudomonadati</taxon>
        <taxon>Bacteroidota</taxon>
        <taxon>Cytophagia</taxon>
        <taxon>Cytophagales</taxon>
        <taxon>Hymenobacteraceae</taxon>
        <taxon>Hymenobacter</taxon>
    </lineage>
</organism>
<evidence type="ECO:0000313" key="1">
    <source>
        <dbReference type="EMBL" id="MDO7876528.1"/>
    </source>
</evidence>
<comment type="caution">
    <text evidence="1">The sequence shown here is derived from an EMBL/GenBank/DDBJ whole genome shotgun (WGS) entry which is preliminary data.</text>
</comment>
<dbReference type="RefSeq" id="WP_305007897.1">
    <property type="nucleotide sequence ID" value="NZ_JAUQSY010000012.1"/>
</dbReference>
<accession>A0ABT9BE32</accession>